<keyword evidence="3" id="KW-1185">Reference proteome</keyword>
<comment type="caution">
    <text evidence="2">The sequence shown here is derived from an EMBL/GenBank/DDBJ whole genome shotgun (WGS) entry which is preliminary data.</text>
</comment>
<sequence>MLATHTRTCAFEKEKQEGKRVCHANPPPNPSMSTCNLTIRAPRLTPIGTVHRVPTKEGGIGTSTGPKARDRHRVPRTDRKPGPPPPPPHEDPTDPQQREAHATTTKTAAPFKKKKQNTPHKGGHMTTMPNHRTHGAEPTERPVPDAQQWTAAKTRQAGKQKSSHTKTEAANKPHPTQNVMPTQIWWLLNLLLSGSRTKRTLSTLRRTYLQIRHQYSSLTGTEFIHPAPLCLSLIQSSIHPTMFSACGIIIPPLTPSSSPEKMQLMHRLRNLSLLYMFIIVNKPFDLLHPVYDSASGPGEIPENMTEIMPLLQN</sequence>
<name>A0ABV1A869_9TELE</name>
<accession>A0ABV1A869</accession>
<organism evidence="2 3">
    <name type="scientific">Ameca splendens</name>
    <dbReference type="NCBI Taxonomy" id="208324"/>
    <lineage>
        <taxon>Eukaryota</taxon>
        <taxon>Metazoa</taxon>
        <taxon>Chordata</taxon>
        <taxon>Craniata</taxon>
        <taxon>Vertebrata</taxon>
        <taxon>Euteleostomi</taxon>
        <taxon>Actinopterygii</taxon>
        <taxon>Neopterygii</taxon>
        <taxon>Teleostei</taxon>
        <taxon>Neoteleostei</taxon>
        <taxon>Acanthomorphata</taxon>
        <taxon>Ovalentaria</taxon>
        <taxon>Atherinomorphae</taxon>
        <taxon>Cyprinodontiformes</taxon>
        <taxon>Goodeidae</taxon>
        <taxon>Ameca</taxon>
    </lineage>
</organism>
<feature type="compositionally biased region" description="Basic and acidic residues" evidence="1">
    <location>
        <begin position="134"/>
        <end position="143"/>
    </location>
</feature>
<feature type="compositionally biased region" description="Basic residues" evidence="1">
    <location>
        <begin position="111"/>
        <end position="123"/>
    </location>
</feature>
<feature type="compositionally biased region" description="Basic and acidic residues" evidence="1">
    <location>
        <begin position="88"/>
        <end position="101"/>
    </location>
</feature>
<dbReference type="EMBL" id="JAHRIP010085703">
    <property type="protein sequence ID" value="MEQ2314738.1"/>
    <property type="molecule type" value="Genomic_DNA"/>
</dbReference>
<evidence type="ECO:0000256" key="1">
    <source>
        <dbReference type="SAM" id="MobiDB-lite"/>
    </source>
</evidence>
<dbReference type="Proteomes" id="UP001469553">
    <property type="component" value="Unassembled WGS sequence"/>
</dbReference>
<feature type="region of interest" description="Disordered" evidence="1">
    <location>
        <begin position="1"/>
        <end position="35"/>
    </location>
</feature>
<evidence type="ECO:0000313" key="3">
    <source>
        <dbReference type="Proteomes" id="UP001469553"/>
    </source>
</evidence>
<evidence type="ECO:0000313" key="2">
    <source>
        <dbReference type="EMBL" id="MEQ2314738.1"/>
    </source>
</evidence>
<feature type="compositionally biased region" description="Basic and acidic residues" evidence="1">
    <location>
        <begin position="10"/>
        <end position="20"/>
    </location>
</feature>
<proteinExistence type="predicted"/>
<protein>
    <submittedName>
        <fullName evidence="2">Uncharacterized protein</fullName>
    </submittedName>
</protein>
<reference evidence="2 3" key="1">
    <citation type="submission" date="2021-06" db="EMBL/GenBank/DDBJ databases">
        <authorList>
            <person name="Palmer J.M."/>
        </authorList>
    </citation>
    <scope>NUCLEOTIDE SEQUENCE [LARGE SCALE GENOMIC DNA]</scope>
    <source>
        <strain evidence="2 3">AS_MEX2019</strain>
        <tissue evidence="2">Muscle</tissue>
    </source>
</reference>
<gene>
    <name evidence="2" type="ORF">AMECASPLE_015221</name>
</gene>
<feature type="region of interest" description="Disordered" evidence="1">
    <location>
        <begin position="48"/>
        <end position="176"/>
    </location>
</feature>